<dbReference type="STRING" id="35722.A0A0B7N2R2"/>
<organism evidence="4 5">
    <name type="scientific">Parasitella parasitica</name>
    <dbReference type="NCBI Taxonomy" id="35722"/>
    <lineage>
        <taxon>Eukaryota</taxon>
        <taxon>Fungi</taxon>
        <taxon>Fungi incertae sedis</taxon>
        <taxon>Mucoromycota</taxon>
        <taxon>Mucoromycotina</taxon>
        <taxon>Mucoromycetes</taxon>
        <taxon>Mucorales</taxon>
        <taxon>Mucorineae</taxon>
        <taxon>Mucoraceae</taxon>
        <taxon>Parasitella</taxon>
    </lineage>
</organism>
<evidence type="ECO:0000313" key="4">
    <source>
        <dbReference type="EMBL" id="CEP09693.1"/>
    </source>
</evidence>
<dbReference type="Pfam" id="PF10342">
    <property type="entry name" value="Kre9_KNH"/>
    <property type="match status" value="1"/>
</dbReference>
<proteinExistence type="predicted"/>
<feature type="domain" description="Yeast cell wall synthesis Kre9/Knh1-like N-terminal" evidence="3">
    <location>
        <begin position="27"/>
        <end position="114"/>
    </location>
</feature>
<name>A0A0B7N2R2_9FUNG</name>
<dbReference type="InterPro" id="IPR018466">
    <property type="entry name" value="Kre9/Knh1-like_N"/>
</dbReference>
<keyword evidence="1 2" id="KW-0732">Signal</keyword>
<dbReference type="PANTHER" id="PTHR40633">
    <property type="entry name" value="MATRIX PROTEIN, PUTATIVE (AFU_ORTHOLOGUE AFUA_8G05410)-RELATED"/>
    <property type="match status" value="1"/>
</dbReference>
<evidence type="ECO:0000256" key="2">
    <source>
        <dbReference type="SAM" id="SignalP"/>
    </source>
</evidence>
<keyword evidence="5" id="KW-1185">Reference proteome</keyword>
<dbReference type="OrthoDB" id="2260257at2759"/>
<feature type="chain" id="PRO_5002120174" description="Yeast cell wall synthesis Kre9/Knh1-like N-terminal domain-containing protein" evidence="2">
    <location>
        <begin position="19"/>
        <end position="184"/>
    </location>
</feature>
<gene>
    <name evidence="4" type="primary">PARPA_03244.1 scaffold 7241</name>
</gene>
<dbReference type="InterPro" id="IPR052982">
    <property type="entry name" value="SRP1/TIP1-like"/>
</dbReference>
<dbReference type="PANTHER" id="PTHR40633:SF1">
    <property type="entry name" value="GPI ANCHORED SERINE-THREONINE RICH PROTEIN (AFU_ORTHOLOGUE AFUA_1G03630)"/>
    <property type="match status" value="1"/>
</dbReference>
<sequence>MKSIVAAITAIAVTIVSAQSNIVSVTSPLAGTVYTAGQPAVITWIDQQVPVIPKIVLAKGLPTALQPVSTIAQDVDANAGSYTWNVPADIAAGDDYAFELGNSPNISFTGLFTIKSAGAAGANTASPAATDASASSSASGSVASASTSVAVNARVAESAGFKVSSNKVAVGAIAVAGAAAAALI</sequence>
<dbReference type="EMBL" id="LN722188">
    <property type="protein sequence ID" value="CEP09693.1"/>
    <property type="molecule type" value="Genomic_DNA"/>
</dbReference>
<dbReference type="Proteomes" id="UP000054107">
    <property type="component" value="Unassembled WGS sequence"/>
</dbReference>
<evidence type="ECO:0000259" key="3">
    <source>
        <dbReference type="Pfam" id="PF10342"/>
    </source>
</evidence>
<protein>
    <recommendedName>
        <fullName evidence="3">Yeast cell wall synthesis Kre9/Knh1-like N-terminal domain-containing protein</fullName>
    </recommendedName>
</protein>
<accession>A0A0B7N2R2</accession>
<dbReference type="AlphaFoldDB" id="A0A0B7N2R2"/>
<reference evidence="4 5" key="1">
    <citation type="submission" date="2014-09" db="EMBL/GenBank/DDBJ databases">
        <authorList>
            <person name="Ellenberger Sabrina"/>
        </authorList>
    </citation>
    <scope>NUCLEOTIDE SEQUENCE [LARGE SCALE GENOMIC DNA]</scope>
    <source>
        <strain evidence="4 5">CBS 412.66</strain>
    </source>
</reference>
<evidence type="ECO:0000256" key="1">
    <source>
        <dbReference type="ARBA" id="ARBA00022729"/>
    </source>
</evidence>
<evidence type="ECO:0000313" key="5">
    <source>
        <dbReference type="Proteomes" id="UP000054107"/>
    </source>
</evidence>
<feature type="signal peptide" evidence="2">
    <location>
        <begin position="1"/>
        <end position="18"/>
    </location>
</feature>